<sequence length="188" mass="21404">VFTGLSNQAVIEKAVLLNGYSSMSDINMEYSKNGPGDFYIYSEHWQEGAGDGSAFCVFKNIIIDISTTEDNTDIRPIAKHLVDLMSNSLVKNNEVPEINYKILQSAQEVKTGDTFWVDVQFSSKEEIDNYEFTLRGSSLPEGLKYVEKDESRYYLKANQPGTYQFYMWVMDKRTLIVSAANFQVIVKN</sequence>
<accession>A0A3B0XK44</accession>
<dbReference type="EMBL" id="UOFJ01000135">
    <property type="protein sequence ID" value="VAW64573.1"/>
    <property type="molecule type" value="Genomic_DNA"/>
</dbReference>
<dbReference type="AlphaFoldDB" id="A0A3B0XK44"/>
<organism evidence="1">
    <name type="scientific">hydrothermal vent metagenome</name>
    <dbReference type="NCBI Taxonomy" id="652676"/>
    <lineage>
        <taxon>unclassified sequences</taxon>
        <taxon>metagenomes</taxon>
        <taxon>ecological metagenomes</taxon>
    </lineage>
</organism>
<evidence type="ECO:0000313" key="1">
    <source>
        <dbReference type="EMBL" id="VAW64573.1"/>
    </source>
</evidence>
<reference evidence="1" key="1">
    <citation type="submission" date="2018-06" db="EMBL/GenBank/DDBJ databases">
        <authorList>
            <person name="Zhirakovskaya E."/>
        </authorList>
    </citation>
    <scope>NUCLEOTIDE SEQUENCE</scope>
</reference>
<gene>
    <name evidence="1" type="ORF">MNBD_GAMMA10-1751</name>
</gene>
<feature type="non-terminal residue" evidence="1">
    <location>
        <position position="1"/>
    </location>
</feature>
<proteinExistence type="predicted"/>
<protein>
    <submittedName>
        <fullName evidence="1">Uncharacterized protein</fullName>
    </submittedName>
</protein>
<name>A0A3B0XK44_9ZZZZ</name>